<keyword evidence="4 6" id="KW-1133">Transmembrane helix</keyword>
<dbReference type="RefSeq" id="WP_116270980.1">
    <property type="nucleotide sequence ID" value="NZ_BGZJ01000002.1"/>
</dbReference>
<dbReference type="OrthoDB" id="3172190at2"/>
<evidence type="ECO:0000313" key="9">
    <source>
        <dbReference type="Proteomes" id="UP000266091"/>
    </source>
</evidence>
<accession>A0A388SJ59</accession>
<sequence length="235" mass="25867">MTRYIQRHSRLARVTHGVAAVSCIFLALTGVAVFTPAISEALGGTFVYWMRMLHRIAAVPFILFPLIALVRSPKGAAHLFKNNIFGKWDKDDWEFARKFVPYLFNPQKVHMPPQHEVKGAQRMADGGLVIMGILMALSGLVMWAEAGWIPGSTGIAMSASLIWAAHIIHDIGFLVIIVFGLGHIYLGAGIFQPYKGTANLMWGDGKVSEADAAYHWGYWANTRLGTGEGVTTEKK</sequence>
<feature type="transmembrane region" description="Helical" evidence="6">
    <location>
        <begin position="161"/>
        <end position="186"/>
    </location>
</feature>
<keyword evidence="9" id="KW-1185">Reference proteome</keyword>
<keyword evidence="3 6" id="KW-0812">Transmembrane</keyword>
<dbReference type="AlphaFoldDB" id="A0A388SJ59"/>
<dbReference type="InterPro" id="IPR051542">
    <property type="entry name" value="Hydrogenase_cytochrome"/>
</dbReference>
<dbReference type="Proteomes" id="UP000266091">
    <property type="component" value="Unassembled WGS sequence"/>
</dbReference>
<feature type="transmembrane region" description="Helical" evidence="6">
    <location>
        <begin position="128"/>
        <end position="149"/>
    </location>
</feature>
<dbReference type="InterPro" id="IPR016174">
    <property type="entry name" value="Di-haem_cyt_TM"/>
</dbReference>
<dbReference type="GO" id="GO:0022904">
    <property type="term" value="P:respiratory electron transport chain"/>
    <property type="evidence" value="ECO:0007669"/>
    <property type="project" value="InterPro"/>
</dbReference>
<dbReference type="SUPFAM" id="SSF81342">
    <property type="entry name" value="Transmembrane di-heme cytochromes"/>
    <property type="match status" value="1"/>
</dbReference>
<evidence type="ECO:0000256" key="6">
    <source>
        <dbReference type="SAM" id="Phobius"/>
    </source>
</evidence>
<dbReference type="Pfam" id="PF01292">
    <property type="entry name" value="Ni_hydr_CYTB"/>
    <property type="match status" value="1"/>
</dbReference>
<dbReference type="InterPro" id="IPR011577">
    <property type="entry name" value="Cyt_b561_bac/Ni-Hgenase"/>
</dbReference>
<evidence type="ECO:0000256" key="1">
    <source>
        <dbReference type="ARBA" id="ARBA00004651"/>
    </source>
</evidence>
<dbReference type="EMBL" id="BGZJ01000002">
    <property type="protein sequence ID" value="GBO94774.1"/>
    <property type="molecule type" value="Genomic_DNA"/>
</dbReference>
<comment type="caution">
    <text evidence="8">The sequence shown here is derived from an EMBL/GenBank/DDBJ whole genome shotgun (WGS) entry which is preliminary data.</text>
</comment>
<protein>
    <submittedName>
        <fullName evidence="8">Formate dehydrogenase</fullName>
    </submittedName>
</protein>
<dbReference type="GO" id="GO:0009055">
    <property type="term" value="F:electron transfer activity"/>
    <property type="evidence" value="ECO:0007669"/>
    <property type="project" value="InterPro"/>
</dbReference>
<comment type="subcellular location">
    <subcellularLocation>
        <location evidence="1">Cell membrane</location>
        <topology evidence="1">Multi-pass membrane protein</topology>
    </subcellularLocation>
</comment>
<name>A0A388SJ59_9BURK</name>
<feature type="transmembrane region" description="Helical" evidence="6">
    <location>
        <begin position="12"/>
        <end position="34"/>
    </location>
</feature>
<evidence type="ECO:0000256" key="2">
    <source>
        <dbReference type="ARBA" id="ARBA00022475"/>
    </source>
</evidence>
<feature type="domain" description="Cytochrome b561 bacterial/Ni-hydrogenase" evidence="7">
    <location>
        <begin position="7"/>
        <end position="187"/>
    </location>
</feature>
<evidence type="ECO:0000256" key="5">
    <source>
        <dbReference type="ARBA" id="ARBA00023136"/>
    </source>
</evidence>
<organism evidence="8 9">
    <name type="scientific">Mesosutterella multiformis</name>
    <dbReference type="NCBI Taxonomy" id="2259133"/>
    <lineage>
        <taxon>Bacteria</taxon>
        <taxon>Pseudomonadati</taxon>
        <taxon>Pseudomonadota</taxon>
        <taxon>Betaproteobacteria</taxon>
        <taxon>Burkholderiales</taxon>
        <taxon>Sutterellaceae</taxon>
        <taxon>Mesosutterella</taxon>
    </lineage>
</organism>
<evidence type="ECO:0000313" key="8">
    <source>
        <dbReference type="EMBL" id="GBO94774.1"/>
    </source>
</evidence>
<keyword evidence="5 6" id="KW-0472">Membrane</keyword>
<reference evidence="8 9" key="1">
    <citation type="journal article" date="2018" name="Int. J. Syst. Evol. Microbiol.">
        <title>Mesosutterella multiformis gen. nov., sp. nov., a member of the family Sutterellaceae and Sutterella megalosphaeroides sp. nov., isolated from human faeces.</title>
        <authorList>
            <person name="Sakamoto M."/>
            <person name="Ikeyama N."/>
            <person name="Kunihiro T."/>
            <person name="Iino T."/>
            <person name="Yuki M."/>
            <person name="Ohkuma M."/>
        </authorList>
    </citation>
    <scope>NUCLEOTIDE SEQUENCE [LARGE SCALE GENOMIC DNA]</scope>
    <source>
        <strain evidence="8 9">4NBBH2</strain>
    </source>
</reference>
<feature type="transmembrane region" description="Helical" evidence="6">
    <location>
        <begin position="46"/>
        <end position="70"/>
    </location>
</feature>
<dbReference type="GO" id="GO:0005886">
    <property type="term" value="C:plasma membrane"/>
    <property type="evidence" value="ECO:0007669"/>
    <property type="project" value="UniProtKB-SubCell"/>
</dbReference>
<dbReference type="PANTHER" id="PTHR30485">
    <property type="entry name" value="NI/FE-HYDROGENASE 1 B-TYPE CYTOCHROME SUBUNIT"/>
    <property type="match status" value="1"/>
</dbReference>
<accession>A0A401LI90</accession>
<dbReference type="GO" id="GO:0020037">
    <property type="term" value="F:heme binding"/>
    <property type="evidence" value="ECO:0007669"/>
    <property type="project" value="TreeGrafter"/>
</dbReference>
<evidence type="ECO:0000256" key="3">
    <source>
        <dbReference type="ARBA" id="ARBA00022692"/>
    </source>
</evidence>
<evidence type="ECO:0000256" key="4">
    <source>
        <dbReference type="ARBA" id="ARBA00022989"/>
    </source>
</evidence>
<evidence type="ECO:0000259" key="7">
    <source>
        <dbReference type="Pfam" id="PF01292"/>
    </source>
</evidence>
<gene>
    <name evidence="8" type="ORF">MESMUL_21280</name>
</gene>
<dbReference type="Gene3D" id="1.20.950.20">
    <property type="entry name" value="Transmembrane di-heme cytochromes, Chain C"/>
    <property type="match status" value="1"/>
</dbReference>
<dbReference type="PANTHER" id="PTHR30485:SF0">
    <property type="entry name" value="NI_FE-HYDROGENASE 1 B-TYPE CYTOCHROME SUBUNIT-RELATED"/>
    <property type="match status" value="1"/>
</dbReference>
<keyword evidence="2" id="KW-1003">Cell membrane</keyword>
<proteinExistence type="predicted"/>